<dbReference type="RefSeq" id="WP_042980519.1">
    <property type="nucleotide sequence ID" value="NZ_JMQC01000008.1"/>
</dbReference>
<feature type="transmembrane region" description="Helical" evidence="1">
    <location>
        <begin position="5"/>
        <end position="22"/>
    </location>
</feature>
<organism evidence="2 4">
    <name type="scientific">Bacillus clarus</name>
    <dbReference type="NCBI Taxonomy" id="2338372"/>
    <lineage>
        <taxon>Bacteria</taxon>
        <taxon>Bacillati</taxon>
        <taxon>Bacillota</taxon>
        <taxon>Bacilli</taxon>
        <taxon>Bacillales</taxon>
        <taxon>Bacillaceae</taxon>
        <taxon>Bacillus</taxon>
        <taxon>Bacillus cereus group</taxon>
    </lineage>
</organism>
<keyword evidence="1" id="KW-1133">Transmembrane helix</keyword>
<dbReference type="Proteomes" id="UP000029389">
    <property type="component" value="Unassembled WGS sequence"/>
</dbReference>
<comment type="caution">
    <text evidence="2">The sequence shown here is derived from an EMBL/GenBank/DDBJ whole genome shotgun (WGS) entry which is preliminary data.</text>
</comment>
<reference evidence="2 4" key="1">
    <citation type="submission" date="2014-04" db="EMBL/GenBank/DDBJ databases">
        <authorList>
            <person name="Bishop-Lilly K.A."/>
            <person name="Broomall S.M."/>
            <person name="Chain P.S."/>
            <person name="Chertkov O."/>
            <person name="Coyne S.R."/>
            <person name="Daligault H.E."/>
            <person name="Davenport K.W."/>
            <person name="Erkkila T."/>
            <person name="Frey K.G."/>
            <person name="Gibbons H.S."/>
            <person name="Gu W."/>
            <person name="Jaissle J."/>
            <person name="Johnson S.L."/>
            <person name="Koroleva G.I."/>
            <person name="Ladner J.T."/>
            <person name="Lo C.-C."/>
            <person name="Minogue T.D."/>
            <person name="Munk C."/>
            <person name="Palacios G.F."/>
            <person name="Redden C.L."/>
            <person name="Rosenzweig C.N."/>
            <person name="Scholz M.B."/>
            <person name="Teshima H."/>
            <person name="Xu Y."/>
        </authorList>
    </citation>
    <scope>NUCLEOTIDE SEQUENCE [LARGE SCALE GENOMIC DNA]</scope>
    <source>
        <strain evidence="2 4">BHP</strain>
    </source>
</reference>
<keyword evidence="5" id="KW-1185">Reference proteome</keyword>
<name>A0A090YRS4_9BACI</name>
<gene>
    <name evidence="3" type="ORF">D0U04_04715</name>
    <name evidence="2" type="ORF">DJ93_1814</name>
</gene>
<protein>
    <submittedName>
        <fullName evidence="3">DUF3953 domain-containing protein</fullName>
    </submittedName>
</protein>
<reference evidence="3 5" key="2">
    <citation type="submission" date="2018-08" db="EMBL/GenBank/DDBJ databases">
        <title>Bacillus clarus sp. nov. strain PS00077A.</title>
        <authorList>
            <person name="Mendez Acevedo M."/>
            <person name="Carroll L."/>
            <person name="Mukherjee M."/>
            <person name="Wiedmann M."/>
            <person name="Kovac J."/>
        </authorList>
    </citation>
    <scope>NUCLEOTIDE SEQUENCE [LARGE SCALE GENOMIC DNA]</scope>
    <source>
        <strain evidence="3 5">PS00077A</strain>
    </source>
</reference>
<feature type="transmembrane region" description="Helical" evidence="1">
    <location>
        <begin position="57"/>
        <end position="75"/>
    </location>
</feature>
<dbReference type="EMBL" id="QVOD01000003">
    <property type="protein sequence ID" value="RFT68175.1"/>
    <property type="molecule type" value="Genomic_DNA"/>
</dbReference>
<evidence type="ECO:0000313" key="4">
    <source>
        <dbReference type="Proteomes" id="UP000029389"/>
    </source>
</evidence>
<sequence>MLKGLRITFSLIALSIAIYGFITGNREILPYMFIFLGVMAFIISIEEMMKHKRGGSTLAFVAGVAALFVGFSEIFR</sequence>
<keyword evidence="1" id="KW-0472">Membrane</keyword>
<feature type="transmembrane region" description="Helical" evidence="1">
    <location>
        <begin position="28"/>
        <end position="45"/>
    </location>
</feature>
<dbReference type="STRING" id="1405.B7492_25560"/>
<dbReference type="Proteomes" id="UP000264294">
    <property type="component" value="Unassembled WGS sequence"/>
</dbReference>
<keyword evidence="1" id="KW-0812">Transmembrane</keyword>
<accession>A0A090YRS4</accession>
<evidence type="ECO:0000313" key="3">
    <source>
        <dbReference type="EMBL" id="RFT68175.1"/>
    </source>
</evidence>
<dbReference type="EMBL" id="JMQC01000008">
    <property type="protein sequence ID" value="KFN01095.1"/>
    <property type="molecule type" value="Genomic_DNA"/>
</dbReference>
<dbReference type="Pfam" id="PF13129">
    <property type="entry name" value="DUF3953"/>
    <property type="match status" value="1"/>
</dbReference>
<proteinExistence type="predicted"/>
<evidence type="ECO:0000313" key="2">
    <source>
        <dbReference type="EMBL" id="KFN01095.1"/>
    </source>
</evidence>
<evidence type="ECO:0000256" key="1">
    <source>
        <dbReference type="SAM" id="Phobius"/>
    </source>
</evidence>
<dbReference type="InterPro" id="IPR025018">
    <property type="entry name" value="DUF3953"/>
</dbReference>
<evidence type="ECO:0000313" key="5">
    <source>
        <dbReference type="Proteomes" id="UP000264294"/>
    </source>
</evidence>
<dbReference type="AlphaFoldDB" id="A0A090YRS4"/>
<dbReference type="PATRIC" id="fig|1405.8.peg.2010"/>